<name>A0ABW3X5E4_9HYPH</name>
<reference evidence="2" key="1">
    <citation type="journal article" date="2019" name="Int. J. Syst. Evol. Microbiol.">
        <title>The Global Catalogue of Microorganisms (GCM) 10K type strain sequencing project: providing services to taxonomists for standard genome sequencing and annotation.</title>
        <authorList>
            <consortium name="The Broad Institute Genomics Platform"/>
            <consortium name="The Broad Institute Genome Sequencing Center for Infectious Disease"/>
            <person name="Wu L."/>
            <person name="Ma J."/>
        </authorList>
    </citation>
    <scope>NUCLEOTIDE SEQUENCE [LARGE SCALE GENOMIC DNA]</scope>
    <source>
        <strain evidence="2">CCUG 56108</strain>
    </source>
</reference>
<evidence type="ECO:0000313" key="2">
    <source>
        <dbReference type="Proteomes" id="UP001597176"/>
    </source>
</evidence>
<evidence type="ECO:0000313" key="1">
    <source>
        <dbReference type="EMBL" id="MFD1303463.1"/>
    </source>
</evidence>
<comment type="caution">
    <text evidence="1">The sequence shown here is derived from an EMBL/GenBank/DDBJ whole genome shotgun (WGS) entry which is preliminary data.</text>
</comment>
<sequence length="94" mass="10625">MACEKPTAAQLREVWQEELDGWEQVHEEADPGYRHGCYMLTVFHRQADNTFWAASYTVSGDGEENGLREGDATVRQVWPHQVTTTAYLSKPPAA</sequence>
<organism evidence="1 2">
    <name type="scientific">Methylobacterium marchantiae</name>
    <dbReference type="NCBI Taxonomy" id="600331"/>
    <lineage>
        <taxon>Bacteria</taxon>
        <taxon>Pseudomonadati</taxon>
        <taxon>Pseudomonadota</taxon>
        <taxon>Alphaproteobacteria</taxon>
        <taxon>Hyphomicrobiales</taxon>
        <taxon>Methylobacteriaceae</taxon>
        <taxon>Methylobacterium</taxon>
    </lineage>
</organism>
<accession>A0ABW3X5E4</accession>
<dbReference type="RefSeq" id="WP_238208570.1">
    <property type="nucleotide sequence ID" value="NZ_JBHTND010000030.1"/>
</dbReference>
<dbReference type="Proteomes" id="UP001597176">
    <property type="component" value="Unassembled WGS sequence"/>
</dbReference>
<proteinExistence type="predicted"/>
<protein>
    <submittedName>
        <fullName evidence="1">Uncharacterized protein</fullName>
    </submittedName>
</protein>
<gene>
    <name evidence="1" type="ORF">ACFQ4G_17975</name>
</gene>
<keyword evidence="2" id="KW-1185">Reference proteome</keyword>
<dbReference type="EMBL" id="JBHTND010000030">
    <property type="protein sequence ID" value="MFD1303463.1"/>
    <property type="molecule type" value="Genomic_DNA"/>
</dbReference>